<sequence>MAKSFGNSYSYTGEGPSEPKLMQQQHEFGFCKKPKTCTMQNVGTPEKHLQGNHKSLHDALVANQLMNTQEDYWKGKAPKCDLPGTEMGEEKTTAPSNYTEQLPPQMFTCGSVLTPGTNTLQSANVHSEQPIRSVEGNIQEFGDINRKKVPISNDGASSRVQQHPADGPPHLVSESQSPHQHKNAENQRNIRNKTSATRYRNNKRQNTHGDAGSDTSMSHLKRRHVNTDSSISQTENENEGVSQLNEVKHRMEPFSGVTQSGLKPEIVQALIHILDDNNELVQVFRTARDRVEEGNVPEFKIQLYNVSGAQEYQLPSSGTLGGIVFQPDPNSHTDYGMIGDAIQVNMETSEKKQFTTYLIPGKTYQITGFTCVPTINWQQTLENKTSLLFTRFTKFDPIPPFGFPNHYFRFVSYNRLPCKVVDPDDKARKVYPVLTDYIGCYINSGEKEEWGNPNKDQMLLRRVEIQNLNRNSVELTLWDNLAETFPKEKIDALEKPVIIAVSSCRVTRFRNNLQLSSTPATYYYINPEIPELPQYKAEYKAAFDLNPPLQVVRHPYQDKEQEKMRNRIPFSKLLTENPFTHTGVRFTCEGTITGLDTSREWYYPSCTTCPNKIQVNEGVTECKIHGPLPSPSYRYNFKAHVTDTTDTITMTFFSPKADYIVGLDCQTLVNSLENADPREFLEKILAVIGKKHIFQFHYNTNSRQGPTNFILHEILDKPETQPQIKDKPSGSGTPHQQSETINQNVPENEEMKKN</sequence>
<keyword evidence="4" id="KW-1185">Reference proteome</keyword>
<feature type="region of interest" description="Disordered" evidence="1">
    <location>
        <begin position="124"/>
        <end position="143"/>
    </location>
</feature>
<comment type="caution">
    <text evidence="3">The sequence shown here is derived from an EMBL/GenBank/DDBJ whole genome shotgun (WGS) entry which is preliminary data.</text>
</comment>
<dbReference type="GO" id="GO:0003677">
    <property type="term" value="F:DNA binding"/>
    <property type="evidence" value="ECO:0007669"/>
    <property type="project" value="UniProtKB-KW"/>
</dbReference>
<dbReference type="OrthoDB" id="1751331at2759"/>
<dbReference type="SUPFAM" id="SSF50249">
    <property type="entry name" value="Nucleic acid-binding proteins"/>
    <property type="match status" value="2"/>
</dbReference>
<protein>
    <submittedName>
        <fullName evidence="3">Replication protein A 70 kDa DNA-binding subunit</fullName>
    </submittedName>
</protein>
<dbReference type="InterPro" id="IPR013955">
    <property type="entry name" value="Rep_factor-A_C"/>
</dbReference>
<dbReference type="Gene3D" id="2.40.50.140">
    <property type="entry name" value="Nucleic acid-binding proteins"/>
    <property type="match status" value="2"/>
</dbReference>
<reference evidence="3 4" key="1">
    <citation type="journal article" date="2018" name="Mol. Plant">
        <title>The genome of Artemisia annua provides insight into the evolution of Asteraceae family and artemisinin biosynthesis.</title>
        <authorList>
            <person name="Shen Q."/>
            <person name="Zhang L."/>
            <person name="Liao Z."/>
            <person name="Wang S."/>
            <person name="Yan T."/>
            <person name="Shi P."/>
            <person name="Liu M."/>
            <person name="Fu X."/>
            <person name="Pan Q."/>
            <person name="Wang Y."/>
            <person name="Lv Z."/>
            <person name="Lu X."/>
            <person name="Zhang F."/>
            <person name="Jiang W."/>
            <person name="Ma Y."/>
            <person name="Chen M."/>
            <person name="Hao X."/>
            <person name="Li L."/>
            <person name="Tang Y."/>
            <person name="Lv G."/>
            <person name="Zhou Y."/>
            <person name="Sun X."/>
            <person name="Brodelius P.E."/>
            <person name="Rose J.K.C."/>
            <person name="Tang K."/>
        </authorList>
    </citation>
    <scope>NUCLEOTIDE SEQUENCE [LARGE SCALE GENOMIC DNA]</scope>
    <source>
        <strain evidence="4">cv. Huhao1</strain>
        <tissue evidence="3">Leaf</tissue>
    </source>
</reference>
<feature type="compositionally biased region" description="Polar residues" evidence="1">
    <location>
        <begin position="227"/>
        <end position="241"/>
    </location>
</feature>
<dbReference type="InterPro" id="IPR012340">
    <property type="entry name" value="NA-bd_OB-fold"/>
</dbReference>
<dbReference type="STRING" id="35608.A0A2U1M5E0"/>
<dbReference type="PANTHER" id="PTHR47165:SF4">
    <property type="entry name" value="OS03G0429900 PROTEIN"/>
    <property type="match status" value="1"/>
</dbReference>
<evidence type="ECO:0000259" key="2">
    <source>
        <dbReference type="Pfam" id="PF08646"/>
    </source>
</evidence>
<feature type="region of interest" description="Disordered" evidence="1">
    <location>
        <begin position="1"/>
        <end position="20"/>
    </location>
</feature>
<feature type="region of interest" description="Disordered" evidence="1">
    <location>
        <begin position="716"/>
        <end position="754"/>
    </location>
</feature>
<feature type="region of interest" description="Disordered" evidence="1">
    <location>
        <begin position="148"/>
        <end position="241"/>
    </location>
</feature>
<feature type="compositionally biased region" description="Polar residues" evidence="1">
    <location>
        <begin position="1"/>
        <end position="11"/>
    </location>
</feature>
<feature type="domain" description="Replication factor A C-terminal" evidence="2">
    <location>
        <begin position="586"/>
        <end position="701"/>
    </location>
</feature>
<dbReference type="CDD" id="cd04481">
    <property type="entry name" value="RPA1_DBD_B_like"/>
    <property type="match status" value="1"/>
</dbReference>
<organism evidence="3 4">
    <name type="scientific">Artemisia annua</name>
    <name type="common">Sweet wormwood</name>
    <dbReference type="NCBI Taxonomy" id="35608"/>
    <lineage>
        <taxon>Eukaryota</taxon>
        <taxon>Viridiplantae</taxon>
        <taxon>Streptophyta</taxon>
        <taxon>Embryophyta</taxon>
        <taxon>Tracheophyta</taxon>
        <taxon>Spermatophyta</taxon>
        <taxon>Magnoliopsida</taxon>
        <taxon>eudicotyledons</taxon>
        <taxon>Gunneridae</taxon>
        <taxon>Pentapetalae</taxon>
        <taxon>asterids</taxon>
        <taxon>campanulids</taxon>
        <taxon>Asterales</taxon>
        <taxon>Asteraceae</taxon>
        <taxon>Asteroideae</taxon>
        <taxon>Anthemideae</taxon>
        <taxon>Artemisiinae</taxon>
        <taxon>Artemisia</taxon>
    </lineage>
</organism>
<name>A0A2U1M5E0_ARTAN</name>
<evidence type="ECO:0000256" key="1">
    <source>
        <dbReference type="SAM" id="MobiDB-lite"/>
    </source>
</evidence>
<feature type="compositionally biased region" description="Polar residues" evidence="1">
    <location>
        <begin position="730"/>
        <end position="746"/>
    </location>
</feature>
<dbReference type="EMBL" id="PKPP01006449">
    <property type="protein sequence ID" value="PWA56458.1"/>
    <property type="molecule type" value="Genomic_DNA"/>
</dbReference>
<gene>
    <name evidence="3" type="ORF">CTI12_AA418530</name>
</gene>
<dbReference type="Proteomes" id="UP000245207">
    <property type="component" value="Unassembled WGS sequence"/>
</dbReference>
<proteinExistence type="predicted"/>
<evidence type="ECO:0000313" key="3">
    <source>
        <dbReference type="EMBL" id="PWA56458.1"/>
    </source>
</evidence>
<keyword evidence="3" id="KW-0238">DNA-binding</keyword>
<dbReference type="AlphaFoldDB" id="A0A2U1M5E0"/>
<accession>A0A2U1M5E0</accession>
<feature type="compositionally biased region" description="Basic and acidic residues" evidence="1">
    <location>
        <begin position="716"/>
        <end position="728"/>
    </location>
</feature>
<evidence type="ECO:0000313" key="4">
    <source>
        <dbReference type="Proteomes" id="UP000245207"/>
    </source>
</evidence>
<dbReference type="PANTHER" id="PTHR47165">
    <property type="entry name" value="OS03G0429900 PROTEIN"/>
    <property type="match status" value="1"/>
</dbReference>
<feature type="compositionally biased region" description="Polar residues" evidence="1">
    <location>
        <begin position="186"/>
        <end position="199"/>
    </location>
</feature>
<dbReference type="Pfam" id="PF08646">
    <property type="entry name" value="Rep_fac-A_C"/>
    <property type="match status" value="1"/>
</dbReference>